<dbReference type="PANTHER" id="PTHR15462:SF8">
    <property type="entry name" value="SERINE PROTEASE"/>
    <property type="match status" value="1"/>
</dbReference>
<feature type="domain" description="Peptidase S1" evidence="7">
    <location>
        <begin position="48"/>
        <end position="236"/>
    </location>
</feature>
<dbReference type="InterPro" id="IPR009003">
    <property type="entry name" value="Peptidase_S1_PA"/>
</dbReference>
<protein>
    <recommendedName>
        <fullName evidence="6">Serine protease</fullName>
        <ecNumber evidence="6">3.4.21.-</ecNumber>
    </recommendedName>
</protein>
<dbReference type="PROSITE" id="PS00134">
    <property type="entry name" value="TRYPSIN_HIS"/>
    <property type="match status" value="1"/>
</dbReference>
<evidence type="ECO:0000259" key="7">
    <source>
        <dbReference type="Pfam" id="PF00089"/>
    </source>
</evidence>
<dbReference type="InterPro" id="IPR028301">
    <property type="entry name" value="V8_his_AS"/>
</dbReference>
<dbReference type="EMBL" id="WAEL01000004">
    <property type="protein sequence ID" value="NID11075.1"/>
    <property type="molecule type" value="Genomic_DNA"/>
</dbReference>
<dbReference type="Proteomes" id="UP000606008">
    <property type="component" value="Unassembled WGS sequence"/>
</dbReference>
<organism evidence="8 9">
    <name type="scientific">Fibrivirga algicola</name>
    <dbReference type="NCBI Taxonomy" id="2950420"/>
    <lineage>
        <taxon>Bacteria</taxon>
        <taxon>Pseudomonadati</taxon>
        <taxon>Bacteroidota</taxon>
        <taxon>Cytophagia</taxon>
        <taxon>Cytophagales</taxon>
        <taxon>Spirosomataceae</taxon>
        <taxon>Fibrivirga</taxon>
    </lineage>
</organism>
<reference evidence="8" key="1">
    <citation type="submission" date="2024-05" db="EMBL/GenBank/DDBJ databases">
        <authorList>
            <person name="Jung D.-H."/>
        </authorList>
    </citation>
    <scope>NUCLEOTIDE SEQUENCE</scope>
    <source>
        <strain evidence="8">JA-25</strain>
    </source>
</reference>
<dbReference type="SUPFAM" id="SSF50494">
    <property type="entry name" value="Trypsin-like serine proteases"/>
    <property type="match status" value="1"/>
</dbReference>
<keyword evidence="3" id="KW-0732">Signal</keyword>
<comment type="similarity">
    <text evidence="1 6">Belongs to the peptidase S1B family.</text>
</comment>
<dbReference type="GO" id="GO:0008233">
    <property type="term" value="F:peptidase activity"/>
    <property type="evidence" value="ECO:0007669"/>
    <property type="project" value="UniProtKB-KW"/>
</dbReference>
<evidence type="ECO:0000256" key="6">
    <source>
        <dbReference type="RuleBase" id="RU004296"/>
    </source>
</evidence>
<dbReference type="PRINTS" id="PR00839">
    <property type="entry name" value="V8PROTEASE"/>
</dbReference>
<evidence type="ECO:0000256" key="1">
    <source>
        <dbReference type="ARBA" id="ARBA00008764"/>
    </source>
</evidence>
<name>A0ABX0QFB4_9BACT</name>
<dbReference type="InterPro" id="IPR018114">
    <property type="entry name" value="TRYPSIN_HIS"/>
</dbReference>
<accession>A0ABX0QFB4</accession>
<evidence type="ECO:0000313" key="9">
    <source>
        <dbReference type="Proteomes" id="UP000606008"/>
    </source>
</evidence>
<sequence length="241" mass="26515">MLREAFFASYDVDETVNEVIIGTDDRVRITNTTVYPYRAICALRITAADGTRWIGTGWMVGPRTVITAGHCVFLHNNGGWARSIEVIPGLNDAARPYGSATGTMLRSVKGWTDSKKRDYDYGAIILPANSRLGDRVGYFGYAVRDNSYLMGSVLNLSGYPGDKGGNQQWFMARTPRSLTDRVITYEIDTMGGQSGAPVWIKVGEQRYCVGIHTNGHSSGNSATRIVQDVFNNIKNWKAEGA</sequence>
<evidence type="ECO:0000256" key="4">
    <source>
        <dbReference type="ARBA" id="ARBA00022801"/>
    </source>
</evidence>
<dbReference type="InterPro" id="IPR050966">
    <property type="entry name" value="Glutamyl_endopeptidase"/>
</dbReference>
<keyword evidence="4 6" id="KW-0378">Hydrolase</keyword>
<dbReference type="InterPro" id="IPR001254">
    <property type="entry name" value="Trypsin_dom"/>
</dbReference>
<keyword evidence="2 6" id="KW-0645">Protease</keyword>
<gene>
    <name evidence="8" type="ORF">F7231_12920</name>
</gene>
<dbReference type="PROSITE" id="PS00672">
    <property type="entry name" value="V8_HIS"/>
    <property type="match status" value="1"/>
</dbReference>
<dbReference type="Gene3D" id="2.40.10.10">
    <property type="entry name" value="Trypsin-like serine proteases"/>
    <property type="match status" value="2"/>
</dbReference>
<keyword evidence="5 6" id="KW-0720">Serine protease</keyword>
<proteinExistence type="inferred from homology"/>
<dbReference type="Pfam" id="PF00089">
    <property type="entry name" value="Trypsin"/>
    <property type="match status" value="1"/>
</dbReference>
<evidence type="ECO:0000256" key="2">
    <source>
        <dbReference type="ARBA" id="ARBA00022670"/>
    </source>
</evidence>
<dbReference type="InterPro" id="IPR043504">
    <property type="entry name" value="Peptidase_S1_PA_chymotrypsin"/>
</dbReference>
<evidence type="ECO:0000256" key="5">
    <source>
        <dbReference type="ARBA" id="ARBA00022825"/>
    </source>
</evidence>
<evidence type="ECO:0000256" key="3">
    <source>
        <dbReference type="ARBA" id="ARBA00022729"/>
    </source>
</evidence>
<evidence type="ECO:0000313" key="8">
    <source>
        <dbReference type="EMBL" id="NID11075.1"/>
    </source>
</evidence>
<dbReference type="GO" id="GO:0006508">
    <property type="term" value="P:proteolysis"/>
    <property type="evidence" value="ECO:0007669"/>
    <property type="project" value="UniProtKB-KW"/>
</dbReference>
<keyword evidence="9" id="KW-1185">Reference proteome</keyword>
<comment type="caution">
    <text evidence="8">The sequence shown here is derived from an EMBL/GenBank/DDBJ whole genome shotgun (WGS) entry which is preliminary data.</text>
</comment>
<dbReference type="EC" id="3.4.21.-" evidence="6"/>
<dbReference type="InterPro" id="IPR008256">
    <property type="entry name" value="Peptidase_S1B"/>
</dbReference>
<dbReference type="PANTHER" id="PTHR15462">
    <property type="entry name" value="SERINE PROTEASE"/>
    <property type="match status" value="1"/>
</dbReference>